<dbReference type="GO" id="GO:0030691">
    <property type="term" value="C:Noc2p-Noc3p complex"/>
    <property type="evidence" value="ECO:0007669"/>
    <property type="project" value="TreeGrafter"/>
</dbReference>
<dbReference type="GO" id="GO:0005730">
    <property type="term" value="C:nucleolus"/>
    <property type="evidence" value="ECO:0007669"/>
    <property type="project" value="TreeGrafter"/>
</dbReference>
<comment type="caution">
    <text evidence="4">The sequence shown here is derived from an EMBL/GenBank/DDBJ whole genome shotgun (WGS) entry which is preliminary data.</text>
</comment>
<organism evidence="4 5">
    <name type="scientific">Cryptosporidium xiaoi</name>
    <dbReference type="NCBI Taxonomy" id="659607"/>
    <lineage>
        <taxon>Eukaryota</taxon>
        <taxon>Sar</taxon>
        <taxon>Alveolata</taxon>
        <taxon>Apicomplexa</taxon>
        <taxon>Conoidasida</taxon>
        <taxon>Coccidia</taxon>
        <taxon>Eucoccidiorida</taxon>
        <taxon>Eimeriorina</taxon>
        <taxon>Cryptosporidiidae</taxon>
        <taxon>Cryptosporidium</taxon>
    </lineage>
</organism>
<dbReference type="InterPro" id="IPR005343">
    <property type="entry name" value="Noc2"/>
</dbReference>
<dbReference type="Pfam" id="PF03715">
    <property type="entry name" value="Noc2"/>
    <property type="match status" value="1"/>
</dbReference>
<evidence type="ECO:0000313" key="5">
    <source>
        <dbReference type="Proteomes" id="UP001311799"/>
    </source>
</evidence>
<comment type="similarity">
    <text evidence="2">Belongs to the NOC2 family.</text>
</comment>
<comment type="subcellular location">
    <subcellularLocation>
        <location evidence="1">Nucleus</location>
    </subcellularLocation>
</comment>
<dbReference type="PANTHER" id="PTHR12687">
    <property type="entry name" value="NUCLEOLAR COMPLEX 2 AND RAD4-RELATED"/>
    <property type="match status" value="1"/>
</dbReference>
<evidence type="ECO:0000256" key="2">
    <source>
        <dbReference type="ARBA" id="ARBA00005907"/>
    </source>
</evidence>
<dbReference type="Proteomes" id="UP001311799">
    <property type="component" value="Unassembled WGS sequence"/>
</dbReference>
<keyword evidence="3" id="KW-0539">Nucleus</keyword>
<dbReference type="GO" id="GO:0005654">
    <property type="term" value="C:nucleoplasm"/>
    <property type="evidence" value="ECO:0007669"/>
    <property type="project" value="TreeGrafter"/>
</dbReference>
<reference evidence="4 5" key="1">
    <citation type="submission" date="2023-10" db="EMBL/GenBank/DDBJ databases">
        <title>Comparative genomics analysis reveals potential genetic determinants of host preference in Cryptosporidium xiaoi.</title>
        <authorList>
            <person name="Xiao L."/>
            <person name="Li J."/>
        </authorList>
    </citation>
    <scope>NUCLEOTIDE SEQUENCE [LARGE SCALE GENOMIC DNA]</scope>
    <source>
        <strain evidence="4 5">52996</strain>
    </source>
</reference>
<dbReference type="EMBL" id="JAWDEY010000003">
    <property type="protein sequence ID" value="KAK6590806.1"/>
    <property type="molecule type" value="Genomic_DNA"/>
</dbReference>
<dbReference type="GO" id="GO:0030690">
    <property type="term" value="C:Noc1p-Noc2p complex"/>
    <property type="evidence" value="ECO:0007669"/>
    <property type="project" value="TreeGrafter"/>
</dbReference>
<name>A0AAV9YAD8_9CRYT</name>
<proteinExistence type="inferred from homology"/>
<evidence type="ECO:0000313" key="4">
    <source>
        <dbReference type="EMBL" id="KAK6590806.1"/>
    </source>
</evidence>
<dbReference type="GO" id="GO:0042273">
    <property type="term" value="P:ribosomal large subunit biogenesis"/>
    <property type="evidence" value="ECO:0007669"/>
    <property type="project" value="TreeGrafter"/>
</dbReference>
<dbReference type="PANTHER" id="PTHR12687:SF4">
    <property type="entry name" value="NUCLEOLAR COMPLEX PROTEIN 2 HOMOLOG"/>
    <property type="match status" value="1"/>
</dbReference>
<evidence type="ECO:0000256" key="3">
    <source>
        <dbReference type="ARBA" id="ARBA00023242"/>
    </source>
</evidence>
<sequence>MNAEAVEHLYDLRKLKNVDYEFYKYLEEHGKDLLNPVDFVDEIDSKDENKYLDEDEPENEVNLPRLTWNEFSKIKNNIFSTKSIESLNFLLTCFKSVANINTFDDESVPTKKSLEQSKKVENKSRRPEKGLKKERVADFHIEEPELMFEIVQFTLDNIPILFWFHSSNWKPKEELSPSILPTDLPKWKNIEKICNTFWQDLGNLILYNCLKSNPSFELMEYVFDRLSDRKFIMWLLPNRMSTIRFTTLLSRIWTMNKYLVLKKGSFNVLRTINTSFESLCSSENENKHNHHEFRFTEKNDLLNNPVKRHEDFLLLLHRIIGVSALRGVSWKNYTSNRQIVDEYVTLLTESDSKKVYRIAYNVIRNLGSLLRLLFIRLSRKSKLSKQMVSKKKEKNSSLEEIYSSIYSWKFLTFIRIWTKAIASIPYLTPLQYPTTVIITSTIRVKLNSVPLLPFTLQCIEMLVEMASKMRTLVPIAEMLFEAHNTIEKGVKESYVKFKQDSVKSTNMINTTSKIFVPEFEIKIGNQLLKSTQVFDSIQEYWTHIIVLHISGFRNLHFFPEFLIFILQTLKKLQKHNSKHWNDQVLSKTKEILKLAQKHSEHVSTERTSVETNSEYIELLFESLDPVKDKSTKKSYNTLSYIYPKLESSHRLLSKNTCDDPLTQFMNDEIDKRAEFLNTRIKLSSLKLSNQSNVDLGIPICDQTSQQDDLEFVSLLQQLNKVGKTIDDLNNIGPRQLKKLKKSIKNNILTNNSNKTIKTMPNNNPYYHTNPISNINKNKSFSNLRCSNNKMTVKPLETDGNNASTNLREATNSKYENLKKLKINPKDSIQEWNLTLSDSDN</sequence>
<keyword evidence="5" id="KW-1185">Reference proteome</keyword>
<protein>
    <submittedName>
        <fullName evidence="4">Uncharacterized protein</fullName>
    </submittedName>
</protein>
<accession>A0AAV9YAD8</accession>
<dbReference type="AlphaFoldDB" id="A0AAV9YAD8"/>
<evidence type="ECO:0000256" key="1">
    <source>
        <dbReference type="ARBA" id="ARBA00004123"/>
    </source>
</evidence>
<gene>
    <name evidence="4" type="ORF">RS030_122012</name>
</gene>